<evidence type="ECO:0000256" key="1">
    <source>
        <dbReference type="SAM" id="Phobius"/>
    </source>
</evidence>
<evidence type="ECO:0000313" key="3">
    <source>
        <dbReference type="Proteomes" id="UP000565521"/>
    </source>
</evidence>
<sequence length="151" mass="16802">MGLETIGGWLLNLLIFAIQGVMVYGFGRLLYVGGGITIPNPFQPGWPTLYAAYRVEQGIPRMESISTLIGMVTYRDLVDIGFDEHDLLLRKNFMGTKIVRIPYADIRVIQLPKENTVLRIKVRTDGIFTMGGVKVSLQNKQATTLLACLGQ</sequence>
<keyword evidence="1" id="KW-1133">Transmembrane helix</keyword>
<feature type="transmembrane region" description="Helical" evidence="1">
    <location>
        <begin position="6"/>
        <end position="26"/>
    </location>
</feature>
<dbReference type="Proteomes" id="UP000565521">
    <property type="component" value="Unassembled WGS sequence"/>
</dbReference>
<evidence type="ECO:0000313" key="2">
    <source>
        <dbReference type="EMBL" id="NVO33345.1"/>
    </source>
</evidence>
<keyword evidence="1" id="KW-0472">Membrane</keyword>
<dbReference type="EMBL" id="JABKAU010000060">
    <property type="protein sequence ID" value="NVO33345.1"/>
    <property type="molecule type" value="Genomic_DNA"/>
</dbReference>
<proteinExistence type="predicted"/>
<name>A0A7Y7U8A1_9BACT</name>
<reference evidence="2 3" key="1">
    <citation type="submission" date="2020-05" db="EMBL/GenBank/DDBJ databases">
        <title>Hymenobacter terrestris sp. nov. and Hymenobacter lapidiphilus sp. nov., isolated from regoliths in Antarctica.</title>
        <authorList>
            <person name="Sedlacek I."/>
            <person name="Pantucek R."/>
            <person name="Zeman M."/>
            <person name="Holochova P."/>
            <person name="Kralova S."/>
            <person name="Stankova E."/>
            <person name="Sedo O."/>
            <person name="Micenkova L."/>
            <person name="Svec P."/>
            <person name="Gupta V."/>
            <person name="Sood U."/>
            <person name="Korpole U.S."/>
            <person name="Lal R."/>
        </authorList>
    </citation>
    <scope>NUCLEOTIDE SEQUENCE [LARGE SCALE GENOMIC DNA]</scope>
    <source>
        <strain evidence="2 3">P5342</strain>
    </source>
</reference>
<keyword evidence="1" id="KW-0812">Transmembrane</keyword>
<protein>
    <submittedName>
        <fullName evidence="2">Uncharacterized protein</fullName>
    </submittedName>
</protein>
<organism evidence="2 3">
    <name type="scientific">Hymenobacter lapidiphilus</name>
    <dbReference type="NCBI Taxonomy" id="2608003"/>
    <lineage>
        <taxon>Bacteria</taxon>
        <taxon>Pseudomonadati</taxon>
        <taxon>Bacteroidota</taxon>
        <taxon>Cytophagia</taxon>
        <taxon>Cytophagales</taxon>
        <taxon>Hymenobacteraceae</taxon>
        <taxon>Hymenobacter</taxon>
    </lineage>
</organism>
<dbReference type="AlphaFoldDB" id="A0A7Y7U8A1"/>
<keyword evidence="3" id="KW-1185">Reference proteome</keyword>
<gene>
    <name evidence="2" type="ORF">HW554_19230</name>
</gene>
<comment type="caution">
    <text evidence="2">The sequence shown here is derived from an EMBL/GenBank/DDBJ whole genome shotgun (WGS) entry which is preliminary data.</text>
</comment>
<accession>A0A7Y7U8A1</accession>
<dbReference type="RefSeq" id="WP_176910155.1">
    <property type="nucleotide sequence ID" value="NZ_JABKAU010000060.1"/>
</dbReference>